<dbReference type="AlphaFoldDB" id="A0A8H4T7K8"/>
<dbReference type="Proteomes" id="UP000604273">
    <property type="component" value="Unassembled WGS sequence"/>
</dbReference>
<organism evidence="2 3">
    <name type="scientific">Fusarium gaditjirri</name>
    <dbReference type="NCBI Taxonomy" id="282569"/>
    <lineage>
        <taxon>Eukaryota</taxon>
        <taxon>Fungi</taxon>
        <taxon>Dikarya</taxon>
        <taxon>Ascomycota</taxon>
        <taxon>Pezizomycotina</taxon>
        <taxon>Sordariomycetes</taxon>
        <taxon>Hypocreomycetidae</taxon>
        <taxon>Hypocreales</taxon>
        <taxon>Nectriaceae</taxon>
        <taxon>Fusarium</taxon>
        <taxon>Fusarium nisikadoi species complex</taxon>
    </lineage>
</organism>
<proteinExistence type="predicted"/>
<reference evidence="2" key="1">
    <citation type="journal article" date="2020" name="BMC Genomics">
        <title>Correction to: Identification and distribution of gene clusters required for synthesis of sphingolipid metabolism inhibitors in diverse species of the filamentous fungus Fusarium.</title>
        <authorList>
            <person name="Kim H.S."/>
            <person name="Lohmar J.M."/>
            <person name="Busman M."/>
            <person name="Brown D.W."/>
            <person name="Naumann T.A."/>
            <person name="Divon H.H."/>
            <person name="Lysoe E."/>
            <person name="Uhlig S."/>
            <person name="Proctor R.H."/>
        </authorList>
    </citation>
    <scope>NUCLEOTIDE SEQUENCE</scope>
    <source>
        <strain evidence="2">NRRL 45417</strain>
    </source>
</reference>
<dbReference type="EMBL" id="JABFAI010000151">
    <property type="protein sequence ID" value="KAF4952764.1"/>
    <property type="molecule type" value="Genomic_DNA"/>
</dbReference>
<dbReference type="OrthoDB" id="4757095at2759"/>
<feature type="chain" id="PRO_5034323280" evidence="1">
    <location>
        <begin position="17"/>
        <end position="415"/>
    </location>
</feature>
<keyword evidence="3" id="KW-1185">Reference proteome</keyword>
<gene>
    <name evidence="2" type="ORF">FGADI_6517</name>
</gene>
<accession>A0A8H4T7K8</accession>
<evidence type="ECO:0000256" key="1">
    <source>
        <dbReference type="SAM" id="SignalP"/>
    </source>
</evidence>
<protein>
    <submittedName>
        <fullName evidence="2">Uncharacterized protein</fullName>
    </submittedName>
</protein>
<feature type="signal peptide" evidence="1">
    <location>
        <begin position="1"/>
        <end position="16"/>
    </location>
</feature>
<evidence type="ECO:0000313" key="3">
    <source>
        <dbReference type="Proteomes" id="UP000604273"/>
    </source>
</evidence>
<name>A0A8H4T7K8_9HYPO</name>
<keyword evidence="1" id="KW-0732">Signal</keyword>
<comment type="caution">
    <text evidence="2">The sequence shown here is derived from an EMBL/GenBank/DDBJ whole genome shotgun (WGS) entry which is preliminary data.</text>
</comment>
<sequence>MKLLGLLVVCLPAVSANYPWWTNSGWAKPADFNSQECAGNRNAQYFCGVMSGTNGVNPEPKAFPWRRYTCALADTQGRGCHWQGAVGSVICVNPQHQSAFITLLPREIRDKIYLELWNSCGLRQHIIWHRNKEDKAKSHFCPLFSLEEPFCMWPSHRKGLWSSECLESIYEAATFIFTDMFALNMFIGFCKVPELWREQAEIDISAPAFRTYGIHLEISLEPVFPMLFPCSLPTLSPLSEERHTSLDFHGLRLDLMENLTTLDIWVSARCTELLLDKNADNIDQSPYNITQLDLESLKEALSALNNVRNVTLSIPLAQASEPEDGYVVEDAHLRIWRRGAGDRYHPSLLPVIAVERLNSNVYSSTKRAVKLAYNPQSETSVHYSLLDTSTLSEAVPSQRRGVARLVEMIRAKVKE</sequence>
<evidence type="ECO:0000313" key="2">
    <source>
        <dbReference type="EMBL" id="KAF4952764.1"/>
    </source>
</evidence>
<reference evidence="2" key="2">
    <citation type="submission" date="2020-05" db="EMBL/GenBank/DDBJ databases">
        <authorList>
            <person name="Kim H.-S."/>
            <person name="Proctor R.H."/>
            <person name="Brown D.W."/>
        </authorList>
    </citation>
    <scope>NUCLEOTIDE SEQUENCE</scope>
    <source>
        <strain evidence="2">NRRL 45417</strain>
    </source>
</reference>